<reference evidence="1" key="1">
    <citation type="journal article" date="2014" name="Int. J. Syst. Evol. Microbiol.">
        <title>Complete genome sequence of Corynebacterium casei LMG S-19264T (=DSM 44701T), isolated from a smear-ripened cheese.</title>
        <authorList>
            <consortium name="US DOE Joint Genome Institute (JGI-PGF)"/>
            <person name="Walter F."/>
            <person name="Albersmeier A."/>
            <person name="Kalinowski J."/>
            <person name="Ruckert C."/>
        </authorList>
    </citation>
    <scope>NUCLEOTIDE SEQUENCE</scope>
    <source>
        <strain evidence="1">CCM 7905</strain>
    </source>
</reference>
<organism evidence="1 2">
    <name type="scientific">Rhodococcoides trifolii</name>
    <dbReference type="NCBI Taxonomy" id="908250"/>
    <lineage>
        <taxon>Bacteria</taxon>
        <taxon>Bacillati</taxon>
        <taxon>Actinomycetota</taxon>
        <taxon>Actinomycetes</taxon>
        <taxon>Mycobacteriales</taxon>
        <taxon>Nocardiaceae</taxon>
        <taxon>Rhodococcoides</taxon>
    </lineage>
</organism>
<dbReference type="Proteomes" id="UP000654257">
    <property type="component" value="Unassembled WGS sequence"/>
</dbReference>
<gene>
    <name evidence="1" type="ORF">GCM10007304_33160</name>
</gene>
<keyword evidence="2" id="KW-1185">Reference proteome</keyword>
<protein>
    <submittedName>
        <fullName evidence="1">Uncharacterized protein</fullName>
    </submittedName>
</protein>
<dbReference type="RefSeq" id="WP_188545920.1">
    <property type="nucleotide sequence ID" value="NZ_BMCU01000003.1"/>
</dbReference>
<dbReference type="AlphaFoldDB" id="A0A917G0A6"/>
<sequence>MSTPEAFAELKVRGVTAEGARCFVDGSSENLDPGVLAALTDANLTESQLHEYVAWVGE</sequence>
<evidence type="ECO:0000313" key="2">
    <source>
        <dbReference type="Proteomes" id="UP000654257"/>
    </source>
</evidence>
<reference evidence="1" key="2">
    <citation type="submission" date="2020-09" db="EMBL/GenBank/DDBJ databases">
        <authorList>
            <person name="Sun Q."/>
            <person name="Sedlacek I."/>
        </authorList>
    </citation>
    <scope>NUCLEOTIDE SEQUENCE</scope>
    <source>
        <strain evidence="1">CCM 7905</strain>
    </source>
</reference>
<dbReference type="EMBL" id="BMCU01000003">
    <property type="protein sequence ID" value="GGG16412.1"/>
    <property type="molecule type" value="Genomic_DNA"/>
</dbReference>
<proteinExistence type="predicted"/>
<comment type="caution">
    <text evidence="1">The sequence shown here is derived from an EMBL/GenBank/DDBJ whole genome shotgun (WGS) entry which is preliminary data.</text>
</comment>
<accession>A0A917G0A6</accession>
<name>A0A917G0A6_9NOCA</name>
<evidence type="ECO:0000313" key="1">
    <source>
        <dbReference type="EMBL" id="GGG16412.1"/>
    </source>
</evidence>